<accession>A0A9X1P9P0</accession>
<dbReference type="EMBL" id="JAJTTA010000002">
    <property type="protein sequence ID" value="MCF0039282.1"/>
    <property type="molecule type" value="Genomic_DNA"/>
</dbReference>
<comment type="caution">
    <text evidence="2">The sequence shown here is derived from an EMBL/GenBank/DDBJ whole genome shotgun (WGS) entry which is preliminary data.</text>
</comment>
<evidence type="ECO:0000313" key="2">
    <source>
        <dbReference type="EMBL" id="MCF0039282.1"/>
    </source>
</evidence>
<organism evidence="2 3">
    <name type="scientific">Dyadobacter fanqingshengii</name>
    <dbReference type="NCBI Taxonomy" id="2906443"/>
    <lineage>
        <taxon>Bacteria</taxon>
        <taxon>Pseudomonadati</taxon>
        <taxon>Bacteroidota</taxon>
        <taxon>Cytophagia</taxon>
        <taxon>Cytophagales</taxon>
        <taxon>Spirosomataceae</taxon>
        <taxon>Dyadobacter</taxon>
    </lineage>
</organism>
<dbReference type="Pfam" id="PF10543">
    <property type="entry name" value="ORF6N"/>
    <property type="match status" value="1"/>
</dbReference>
<gene>
    <name evidence="2" type="ORF">LXM24_04225</name>
</gene>
<evidence type="ECO:0000313" key="3">
    <source>
        <dbReference type="Proteomes" id="UP001139700"/>
    </source>
</evidence>
<protein>
    <submittedName>
        <fullName evidence="2">ORF6N domain-containing protein</fullName>
    </submittedName>
</protein>
<dbReference type="Proteomes" id="UP001139700">
    <property type="component" value="Unassembled WGS sequence"/>
</dbReference>
<reference evidence="2" key="1">
    <citation type="submission" date="2021-12" db="EMBL/GenBank/DDBJ databases">
        <title>Novel species in genus Dyadobacter.</title>
        <authorList>
            <person name="Ma C."/>
        </authorList>
    </citation>
    <scope>NUCLEOTIDE SEQUENCE</scope>
    <source>
        <strain evidence="2">CY399</strain>
    </source>
</reference>
<name>A0A9X1P9P0_9BACT</name>
<keyword evidence="3" id="KW-1185">Reference proteome</keyword>
<dbReference type="AlphaFoldDB" id="A0A9X1P9P0"/>
<dbReference type="RefSeq" id="WP_234611753.1">
    <property type="nucleotide sequence ID" value="NZ_CP098806.1"/>
</dbReference>
<proteinExistence type="predicted"/>
<sequence>MELSVIKGKVLTVRGHRVLLDYDLSALYQVETRILKQAVRRNISRFPKDFMFELTNEELENLRSQFVTSSSGGNRYLPFAFTEQGVAMLSSVLRSEKAVQVNIMIMRAFVMIRQYHTDYKDISERLDSLEKEMNVKFSDVNDALNFLISPEGGRRALIGFNREEPE</sequence>
<evidence type="ECO:0000259" key="1">
    <source>
        <dbReference type="Pfam" id="PF10543"/>
    </source>
</evidence>
<feature type="domain" description="KilA-N DNA-binding" evidence="1">
    <location>
        <begin position="9"/>
        <end position="92"/>
    </location>
</feature>
<dbReference type="InterPro" id="IPR018873">
    <property type="entry name" value="KilA-N_DNA-bd_domain"/>
</dbReference>